<dbReference type="InterPro" id="IPR020084">
    <property type="entry name" value="NUDIX_hydrolase_CS"/>
</dbReference>
<dbReference type="GO" id="GO:0005829">
    <property type="term" value="C:cytosol"/>
    <property type="evidence" value="ECO:0007669"/>
    <property type="project" value="TreeGrafter"/>
</dbReference>
<comment type="similarity">
    <text evidence="2">Belongs to the Nudix hydrolase family.</text>
</comment>
<dbReference type="PRINTS" id="PR00502">
    <property type="entry name" value="NUDIXFAMILY"/>
</dbReference>
<dbReference type="GO" id="GO:0005634">
    <property type="term" value="C:nucleus"/>
    <property type="evidence" value="ECO:0007669"/>
    <property type="project" value="TreeGrafter"/>
</dbReference>
<gene>
    <name evidence="4" type="ORF">G7K_3976-t1</name>
</gene>
<sequence length="245" mass="27077">MRPPTFVVPHLSVTKNILASSRLSQLSLHLRPMSSSSASNGSKVISRTTMSTEDAKWTTLKKLKWVDAKGKERAWESAERSTRKSSGVDAVAIMAIIRRPGEPDGLLLGKQYRPPTEKICIEAPAGLVDEGESPEETAIRELKEETGYIGTVRESSCLIFNDPGFTNTNMKLVFVDIDMSDPRNKNPQPELEEGEIIETFTLPLDNLYEELKRLESEGFGVDARLGSWALGLKAAQEFVKLKGAL</sequence>
<dbReference type="Pfam" id="PF00293">
    <property type="entry name" value="NUDIX"/>
    <property type="match status" value="1"/>
</dbReference>
<dbReference type="PROSITE" id="PS00893">
    <property type="entry name" value="NUDIX_BOX"/>
    <property type="match status" value="1"/>
</dbReference>
<dbReference type="InterPro" id="IPR020476">
    <property type="entry name" value="Nudix_hydrolase"/>
</dbReference>
<reference evidence="4 5" key="3">
    <citation type="journal article" date="2015" name="Genome Announc.">
        <title>Draft Genome Sequence of the Archiascomycetous Yeast Saitoella complicata.</title>
        <authorList>
            <person name="Yamauchi K."/>
            <person name="Kondo S."/>
            <person name="Hamamoto M."/>
            <person name="Takahashi Y."/>
            <person name="Ogura Y."/>
            <person name="Hayashi T."/>
            <person name="Nishida H."/>
        </authorList>
    </citation>
    <scope>NUCLEOTIDE SEQUENCE [LARGE SCALE GENOMIC DNA]</scope>
    <source>
        <strain evidence="4 5">NRRL Y-17804</strain>
    </source>
</reference>
<dbReference type="PROSITE" id="PS51462">
    <property type="entry name" value="NUDIX"/>
    <property type="match status" value="1"/>
</dbReference>
<dbReference type="SUPFAM" id="SSF55811">
    <property type="entry name" value="Nudix"/>
    <property type="match status" value="1"/>
</dbReference>
<comment type="caution">
    <text evidence="4">The sequence shown here is derived from an EMBL/GenBank/DDBJ whole genome shotgun (WGS) entry which is preliminary data.</text>
</comment>
<dbReference type="CDD" id="cd18888">
    <property type="entry name" value="NUDIX_ADPRase_Nudt5"/>
    <property type="match status" value="1"/>
</dbReference>
<evidence type="ECO:0000313" key="4">
    <source>
        <dbReference type="EMBL" id="GAO49838.1"/>
    </source>
</evidence>
<dbReference type="PANTHER" id="PTHR11839:SF1">
    <property type="entry name" value="ADP-SUGAR PYROPHOSPHATASE"/>
    <property type="match status" value="1"/>
</dbReference>
<dbReference type="EMBL" id="BACD03000026">
    <property type="protein sequence ID" value="GAO49838.1"/>
    <property type="molecule type" value="Genomic_DNA"/>
</dbReference>
<name>A0A0E9NJ37_SAICN</name>
<evidence type="ECO:0000313" key="5">
    <source>
        <dbReference type="Proteomes" id="UP000033140"/>
    </source>
</evidence>
<dbReference type="STRING" id="698492.A0A0E9NJ37"/>
<accession>A0A0E9NJ37</accession>
<evidence type="ECO:0000259" key="3">
    <source>
        <dbReference type="PROSITE" id="PS51462"/>
    </source>
</evidence>
<dbReference type="GO" id="GO:0019693">
    <property type="term" value="P:ribose phosphate metabolic process"/>
    <property type="evidence" value="ECO:0007669"/>
    <property type="project" value="TreeGrafter"/>
</dbReference>
<reference evidence="4 5" key="2">
    <citation type="journal article" date="2014" name="J. Gen. Appl. Microbiol.">
        <title>The early diverging ascomycetous budding yeast Saitoella complicata has three histone deacetylases belonging to the Clr6, Hos2, and Rpd3 lineages.</title>
        <authorList>
            <person name="Nishida H."/>
            <person name="Matsumoto T."/>
            <person name="Kondo S."/>
            <person name="Hamamoto M."/>
            <person name="Yoshikawa H."/>
        </authorList>
    </citation>
    <scope>NUCLEOTIDE SEQUENCE [LARGE SCALE GENOMIC DNA]</scope>
    <source>
        <strain evidence="4 5">NRRL Y-17804</strain>
    </source>
</reference>
<dbReference type="AlphaFoldDB" id="A0A0E9NJ37"/>
<evidence type="ECO:0000256" key="1">
    <source>
        <dbReference type="ARBA" id="ARBA00022801"/>
    </source>
</evidence>
<dbReference type="OMA" id="KWEMVQR"/>
<proteinExistence type="inferred from homology"/>
<evidence type="ECO:0000256" key="2">
    <source>
        <dbReference type="RuleBase" id="RU003476"/>
    </source>
</evidence>
<dbReference type="Gene3D" id="3.90.79.10">
    <property type="entry name" value="Nucleoside Triphosphate Pyrophosphohydrolase"/>
    <property type="match status" value="1"/>
</dbReference>
<dbReference type="GO" id="GO:0047631">
    <property type="term" value="F:ADP-ribose diphosphatase activity"/>
    <property type="evidence" value="ECO:0007669"/>
    <property type="project" value="TreeGrafter"/>
</dbReference>
<dbReference type="Proteomes" id="UP000033140">
    <property type="component" value="Unassembled WGS sequence"/>
</dbReference>
<dbReference type="InterPro" id="IPR000086">
    <property type="entry name" value="NUDIX_hydrolase_dom"/>
</dbReference>
<dbReference type="PANTHER" id="PTHR11839">
    <property type="entry name" value="UDP/ADP-SUGAR PYROPHOSPHATASE"/>
    <property type="match status" value="1"/>
</dbReference>
<organism evidence="4 5">
    <name type="scientific">Saitoella complicata (strain BCRC 22490 / CBS 7301 / JCM 7358 / NBRC 10748 / NRRL Y-17804)</name>
    <dbReference type="NCBI Taxonomy" id="698492"/>
    <lineage>
        <taxon>Eukaryota</taxon>
        <taxon>Fungi</taxon>
        <taxon>Dikarya</taxon>
        <taxon>Ascomycota</taxon>
        <taxon>Taphrinomycotina</taxon>
        <taxon>Taphrinomycotina incertae sedis</taxon>
        <taxon>Saitoella</taxon>
    </lineage>
</organism>
<dbReference type="GO" id="GO:0006753">
    <property type="term" value="P:nucleoside phosphate metabolic process"/>
    <property type="evidence" value="ECO:0007669"/>
    <property type="project" value="TreeGrafter"/>
</dbReference>
<dbReference type="InterPro" id="IPR015797">
    <property type="entry name" value="NUDIX_hydrolase-like_dom_sf"/>
</dbReference>
<keyword evidence="5" id="KW-1185">Reference proteome</keyword>
<dbReference type="FunFam" id="3.90.79.10:FF:000016">
    <property type="entry name" value="ADP-sugar pyrophosphatase isoform X1"/>
    <property type="match status" value="1"/>
</dbReference>
<keyword evidence="1 2" id="KW-0378">Hydrolase</keyword>
<protein>
    <recommendedName>
        <fullName evidence="3">Nudix hydrolase domain-containing protein</fullName>
    </recommendedName>
</protein>
<feature type="domain" description="Nudix hydrolase" evidence="3">
    <location>
        <begin position="86"/>
        <end position="225"/>
    </location>
</feature>
<reference evidence="4 5" key="1">
    <citation type="journal article" date="2011" name="J. Gen. Appl. Microbiol.">
        <title>Draft genome sequencing of the enigmatic yeast Saitoella complicata.</title>
        <authorList>
            <person name="Nishida H."/>
            <person name="Hamamoto M."/>
            <person name="Sugiyama J."/>
        </authorList>
    </citation>
    <scope>NUCLEOTIDE SEQUENCE [LARGE SCALE GENOMIC DNA]</scope>
    <source>
        <strain evidence="4 5">NRRL Y-17804</strain>
    </source>
</reference>